<name>A0A9P7SEE9_9HYPO</name>
<dbReference type="Proteomes" id="UP000706124">
    <property type="component" value="Unassembled WGS sequence"/>
</dbReference>
<gene>
    <name evidence="2" type="ORF">E4U60_006337</name>
</gene>
<dbReference type="EMBL" id="SRPO01000607">
    <property type="protein sequence ID" value="KAG5931212.1"/>
    <property type="molecule type" value="Genomic_DNA"/>
</dbReference>
<comment type="caution">
    <text evidence="2">The sequence shown here is derived from an EMBL/GenBank/DDBJ whole genome shotgun (WGS) entry which is preliminary data.</text>
</comment>
<organism evidence="2 3">
    <name type="scientific">Claviceps pazoutovae</name>
    <dbReference type="NCBI Taxonomy" id="1649127"/>
    <lineage>
        <taxon>Eukaryota</taxon>
        <taxon>Fungi</taxon>
        <taxon>Dikarya</taxon>
        <taxon>Ascomycota</taxon>
        <taxon>Pezizomycotina</taxon>
        <taxon>Sordariomycetes</taxon>
        <taxon>Hypocreomycetidae</taxon>
        <taxon>Hypocreales</taxon>
        <taxon>Clavicipitaceae</taxon>
        <taxon>Claviceps</taxon>
    </lineage>
</organism>
<sequence length="209" mass="23148">MTKLQNVTFKKKTGILLKTYRRRIHGAKSFMKTSYPDEALLLILTTALNKDNEYRSTIDSLASLDDLSVEQKAKALQEKEHRLRESTPTATNAERANAARQRQRQRAPRTKQQDSNASDYKPELRVISYLALSCLHSLAEVSLESANIASFDPNPFMMMGSAFASSFSHCSFFSSSHKPSRREMPSVMASPAASCEEEDPPGVGEGGVG</sequence>
<feature type="compositionally biased region" description="Low complexity" evidence="1">
    <location>
        <begin position="87"/>
        <end position="100"/>
    </location>
</feature>
<evidence type="ECO:0000313" key="3">
    <source>
        <dbReference type="Proteomes" id="UP000706124"/>
    </source>
</evidence>
<evidence type="ECO:0000313" key="2">
    <source>
        <dbReference type="EMBL" id="KAG5931212.1"/>
    </source>
</evidence>
<accession>A0A9P7SEE9</accession>
<evidence type="ECO:0000256" key="1">
    <source>
        <dbReference type="SAM" id="MobiDB-lite"/>
    </source>
</evidence>
<keyword evidence="3" id="KW-1185">Reference proteome</keyword>
<proteinExistence type="predicted"/>
<feature type="compositionally biased region" description="Basic and acidic residues" evidence="1">
    <location>
        <begin position="75"/>
        <end position="85"/>
    </location>
</feature>
<dbReference type="AlphaFoldDB" id="A0A9P7SEE9"/>
<reference evidence="2 3" key="1">
    <citation type="journal article" date="2020" name="bioRxiv">
        <title>Whole genome comparisons of ergot fungi reveals the divergence and evolution of species within the genus Claviceps are the result of varying mechanisms driving genome evolution and host range expansion.</title>
        <authorList>
            <person name="Wyka S.A."/>
            <person name="Mondo S.J."/>
            <person name="Liu M."/>
            <person name="Dettman J."/>
            <person name="Nalam V."/>
            <person name="Broders K.D."/>
        </authorList>
    </citation>
    <scope>NUCLEOTIDE SEQUENCE [LARGE SCALE GENOMIC DNA]</scope>
    <source>
        <strain evidence="2 3">CCC 1485</strain>
    </source>
</reference>
<feature type="region of interest" description="Disordered" evidence="1">
    <location>
        <begin position="174"/>
        <end position="209"/>
    </location>
</feature>
<dbReference type="OrthoDB" id="3650403at2759"/>
<feature type="region of interest" description="Disordered" evidence="1">
    <location>
        <begin position="75"/>
        <end position="119"/>
    </location>
</feature>
<protein>
    <submittedName>
        <fullName evidence="2">Uncharacterized protein</fullName>
    </submittedName>
</protein>